<dbReference type="SMART" id="SM00198">
    <property type="entry name" value="SCP"/>
    <property type="match status" value="1"/>
</dbReference>
<dbReference type="Proteomes" id="UP000663829">
    <property type="component" value="Unassembled WGS sequence"/>
</dbReference>
<dbReference type="InterPro" id="IPR035940">
    <property type="entry name" value="CAP_sf"/>
</dbReference>
<evidence type="ECO:0000313" key="5">
    <source>
        <dbReference type="EMBL" id="CAF4414029.1"/>
    </source>
</evidence>
<dbReference type="PANTHER" id="PTHR10334">
    <property type="entry name" value="CYSTEINE-RICH SECRETORY PROTEIN-RELATED"/>
    <property type="match status" value="1"/>
</dbReference>
<dbReference type="AlphaFoldDB" id="A0A815X7C8"/>
<dbReference type="Proteomes" id="UP000681722">
    <property type="component" value="Unassembled WGS sequence"/>
</dbReference>
<evidence type="ECO:0000313" key="2">
    <source>
        <dbReference type="EMBL" id="CAF0790997.1"/>
    </source>
</evidence>
<dbReference type="InterPro" id="IPR014044">
    <property type="entry name" value="CAP_dom"/>
</dbReference>
<dbReference type="OrthoDB" id="337038at2759"/>
<evidence type="ECO:0000313" key="3">
    <source>
        <dbReference type="EMBL" id="CAF1552931.1"/>
    </source>
</evidence>
<dbReference type="SUPFAM" id="SSF55797">
    <property type="entry name" value="PR-1-like"/>
    <property type="match status" value="1"/>
</dbReference>
<comment type="caution">
    <text evidence="3">The sequence shown here is derived from an EMBL/GenBank/DDBJ whole genome shotgun (WGS) entry which is preliminary data.</text>
</comment>
<name>A0A815X7C8_9BILA</name>
<dbReference type="EMBL" id="CAJNOK010001060">
    <property type="protein sequence ID" value="CAF0790997.1"/>
    <property type="molecule type" value="Genomic_DNA"/>
</dbReference>
<sequence>MGLQTLSGPVDEMLDEETQDLLKKATIYHIPEQWRTNFFGETQPTTLNSRLMSISNKQKDYLTNQLVWLDYVNVCIIISQQLPAAQKASRSSSASTQTAVQKNALRQHNIFRRRHCVSALKLNNTLNSIAQRYANKLANTNTFVHSNNKLNGQRLGENLWQTTSSRRLTAVDGTKATADWYNEIDLYDFRKPGFSSATGHFTQLVWSATKSLGIGIAYTKDGKTAFVVANYYPAGNVAGSSYFERNVPKQKQKC</sequence>
<keyword evidence="6" id="KW-1185">Reference proteome</keyword>
<dbReference type="EMBL" id="CAJNOQ010027374">
    <property type="protein sequence ID" value="CAF1552931.1"/>
    <property type="molecule type" value="Genomic_DNA"/>
</dbReference>
<evidence type="ECO:0000313" key="6">
    <source>
        <dbReference type="Proteomes" id="UP000663829"/>
    </source>
</evidence>
<protein>
    <recommendedName>
        <fullName evidence="1">SCP domain-containing protein</fullName>
    </recommendedName>
</protein>
<dbReference type="PROSITE" id="PS01009">
    <property type="entry name" value="CRISP_1"/>
    <property type="match status" value="1"/>
</dbReference>
<reference evidence="3" key="1">
    <citation type="submission" date="2021-02" db="EMBL/GenBank/DDBJ databases">
        <authorList>
            <person name="Nowell W R."/>
        </authorList>
    </citation>
    <scope>NUCLEOTIDE SEQUENCE</scope>
</reference>
<gene>
    <name evidence="3" type="ORF">GPM918_LOCUS39308</name>
    <name evidence="2" type="ORF">OVA965_LOCUS4131</name>
    <name evidence="5" type="ORF">SRO942_LOCUS40176</name>
    <name evidence="4" type="ORF">TMI583_LOCUS4129</name>
</gene>
<dbReference type="Proteomes" id="UP000682733">
    <property type="component" value="Unassembled WGS sequence"/>
</dbReference>
<dbReference type="Pfam" id="PF00188">
    <property type="entry name" value="CAP"/>
    <property type="match status" value="1"/>
</dbReference>
<dbReference type="CDD" id="cd05382">
    <property type="entry name" value="CAP_GAPR1-like"/>
    <property type="match status" value="1"/>
</dbReference>
<dbReference type="InterPro" id="IPR034113">
    <property type="entry name" value="SCP_GAPR1-like"/>
</dbReference>
<dbReference type="Gene3D" id="3.40.33.10">
    <property type="entry name" value="CAP"/>
    <property type="match status" value="1"/>
</dbReference>
<dbReference type="InterPro" id="IPR018244">
    <property type="entry name" value="Allrgn_V5/Tpx1_CS"/>
</dbReference>
<feature type="domain" description="SCP" evidence="1">
    <location>
        <begin position="99"/>
        <end position="239"/>
    </location>
</feature>
<dbReference type="Proteomes" id="UP000677228">
    <property type="component" value="Unassembled WGS sequence"/>
</dbReference>
<proteinExistence type="predicted"/>
<dbReference type="EMBL" id="CAJOBC010093067">
    <property type="protein sequence ID" value="CAF4414029.1"/>
    <property type="molecule type" value="Genomic_DNA"/>
</dbReference>
<dbReference type="EMBL" id="CAJOBA010001060">
    <property type="protein sequence ID" value="CAF3573571.1"/>
    <property type="molecule type" value="Genomic_DNA"/>
</dbReference>
<dbReference type="InterPro" id="IPR001283">
    <property type="entry name" value="CRISP-related"/>
</dbReference>
<dbReference type="GO" id="GO:0005576">
    <property type="term" value="C:extracellular region"/>
    <property type="evidence" value="ECO:0007669"/>
    <property type="project" value="InterPro"/>
</dbReference>
<evidence type="ECO:0000313" key="4">
    <source>
        <dbReference type="EMBL" id="CAF3573571.1"/>
    </source>
</evidence>
<dbReference type="FunFam" id="3.40.33.10:FF:000002">
    <property type="entry name" value="Golgi-associated plant pathogenesis-related protein 1"/>
    <property type="match status" value="1"/>
</dbReference>
<organism evidence="3 6">
    <name type="scientific">Didymodactylos carnosus</name>
    <dbReference type="NCBI Taxonomy" id="1234261"/>
    <lineage>
        <taxon>Eukaryota</taxon>
        <taxon>Metazoa</taxon>
        <taxon>Spiralia</taxon>
        <taxon>Gnathifera</taxon>
        <taxon>Rotifera</taxon>
        <taxon>Eurotatoria</taxon>
        <taxon>Bdelloidea</taxon>
        <taxon>Philodinida</taxon>
        <taxon>Philodinidae</taxon>
        <taxon>Didymodactylos</taxon>
    </lineage>
</organism>
<accession>A0A815X7C8</accession>
<evidence type="ECO:0000259" key="1">
    <source>
        <dbReference type="SMART" id="SM00198"/>
    </source>
</evidence>
<dbReference type="PRINTS" id="PR00837">
    <property type="entry name" value="V5TPXLIKE"/>
</dbReference>